<dbReference type="PANTHER" id="PTHR36223">
    <property type="entry name" value="BETA-LACTAMASE-TYPE TRANSPEPTIDASE FOLD DOMAIN CONTAINING PROTEIN"/>
    <property type="match status" value="1"/>
</dbReference>
<dbReference type="PANTHER" id="PTHR36223:SF1">
    <property type="entry name" value="TRANSCRIPTION ELONGATION FACTOR EAF N-TERMINAL DOMAIN-CONTAINING PROTEIN"/>
    <property type="match status" value="1"/>
</dbReference>
<keyword evidence="4" id="KW-1185">Reference proteome</keyword>
<dbReference type="Proteomes" id="UP001446871">
    <property type="component" value="Unassembled WGS sequence"/>
</dbReference>
<evidence type="ECO:0000313" key="4">
    <source>
        <dbReference type="Proteomes" id="UP001446871"/>
    </source>
</evidence>
<feature type="region of interest" description="Disordered" evidence="1">
    <location>
        <begin position="208"/>
        <end position="234"/>
    </location>
</feature>
<dbReference type="EMBL" id="JAQQWM010000009">
    <property type="protein sequence ID" value="KAK8047472.1"/>
    <property type="molecule type" value="Genomic_DNA"/>
</dbReference>
<feature type="region of interest" description="Disordered" evidence="1">
    <location>
        <begin position="274"/>
        <end position="328"/>
    </location>
</feature>
<evidence type="ECO:0000256" key="1">
    <source>
        <dbReference type="SAM" id="MobiDB-lite"/>
    </source>
</evidence>
<reference evidence="3 4" key="1">
    <citation type="submission" date="2023-01" db="EMBL/GenBank/DDBJ databases">
        <title>Analysis of 21 Apiospora genomes using comparative genomics revels a genus with tremendous synthesis potential of carbohydrate active enzymes and secondary metabolites.</title>
        <authorList>
            <person name="Sorensen T."/>
        </authorList>
    </citation>
    <scope>NUCLEOTIDE SEQUENCE [LARGE SCALE GENOMIC DNA]</scope>
    <source>
        <strain evidence="3 4">CBS 83171</strain>
    </source>
</reference>
<accession>A0ABR1TLL1</accession>
<dbReference type="InterPro" id="IPR057678">
    <property type="entry name" value="DUF7918"/>
</dbReference>
<sequence length="328" mass="36732">MAILNELPALKVTVQVNGEDATEYEYPTLAGCQDSKRIKPDIEPMKTCLIESRVDAKFVVRVELNEGYTWHDLPHSIAFQLFIDGGRVAIRSHPTDDDDEGDIDIGASGVPCLDVEGPGFEFHDHICYKFTGERKGTGFKFSSIKSVEEADEDGRLREKALVKRVDYILLEVAALVTSDNSDAHGCVWRYESMGYYAFYPCPRDVLEDEGSVTPRSPQKKHSPEDSPEDTEEASMTVNDDEYLHEWVQILKHRLSEVEEKRAELTGGIAAIEAHRKSKRQRIALEPEQSTNGSSPEPDAKKQCRHANSDDNSDERDDFVITPASPASD</sequence>
<proteinExistence type="predicted"/>
<gene>
    <name evidence="3" type="ORF">PG996_015536</name>
</gene>
<evidence type="ECO:0000313" key="3">
    <source>
        <dbReference type="EMBL" id="KAK8047472.1"/>
    </source>
</evidence>
<evidence type="ECO:0000259" key="2">
    <source>
        <dbReference type="Pfam" id="PF25534"/>
    </source>
</evidence>
<feature type="compositionally biased region" description="Acidic residues" evidence="1">
    <location>
        <begin position="225"/>
        <end position="234"/>
    </location>
</feature>
<comment type="caution">
    <text evidence="3">The sequence shown here is derived from an EMBL/GenBank/DDBJ whole genome shotgun (WGS) entry which is preliminary data.</text>
</comment>
<feature type="domain" description="DUF7918" evidence="2">
    <location>
        <begin position="10"/>
        <end position="162"/>
    </location>
</feature>
<protein>
    <recommendedName>
        <fullName evidence="2">DUF7918 domain-containing protein</fullName>
    </recommendedName>
</protein>
<name>A0ABR1TLL1_9PEZI</name>
<organism evidence="3 4">
    <name type="scientific">Apiospora saccharicola</name>
    <dbReference type="NCBI Taxonomy" id="335842"/>
    <lineage>
        <taxon>Eukaryota</taxon>
        <taxon>Fungi</taxon>
        <taxon>Dikarya</taxon>
        <taxon>Ascomycota</taxon>
        <taxon>Pezizomycotina</taxon>
        <taxon>Sordariomycetes</taxon>
        <taxon>Xylariomycetidae</taxon>
        <taxon>Amphisphaeriales</taxon>
        <taxon>Apiosporaceae</taxon>
        <taxon>Apiospora</taxon>
    </lineage>
</organism>
<dbReference type="Pfam" id="PF25534">
    <property type="entry name" value="DUF7918"/>
    <property type="match status" value="1"/>
</dbReference>